<accession>A0ABT0HG02</accession>
<dbReference type="Proteomes" id="UP001202180">
    <property type="component" value="Unassembled WGS sequence"/>
</dbReference>
<keyword evidence="2" id="KW-1185">Reference proteome</keyword>
<sequence>MSTEVTLTPNELIQHLGQPVLIESVGHAKHGQIGILRYVRDRIEGNAMTPTAGVSFQGEPFVRTIPPPCVRLILRPLVDLTEFEARQCFRSGFPYWDQREEVRLVRGEAQIELISGPIKLLITADGAVSSERWIDGLASPARVNIVALLRYLDSLCIDTYGYIERGVAVPPTT</sequence>
<gene>
    <name evidence="1" type="ORF">M0L20_04420</name>
</gene>
<comment type="caution">
    <text evidence="1">The sequence shown here is derived from an EMBL/GenBank/DDBJ whole genome shotgun (WGS) entry which is preliminary data.</text>
</comment>
<name>A0ABT0HG02_9BACT</name>
<dbReference type="EMBL" id="JALPRF010000001">
    <property type="protein sequence ID" value="MCK8491083.1"/>
    <property type="molecule type" value="Genomic_DNA"/>
</dbReference>
<protein>
    <submittedName>
        <fullName evidence="1">Uncharacterized protein</fullName>
    </submittedName>
</protein>
<organism evidence="1 2">
    <name type="scientific">Spirosoma liriopis</name>
    <dbReference type="NCBI Taxonomy" id="2937440"/>
    <lineage>
        <taxon>Bacteria</taxon>
        <taxon>Pseudomonadati</taxon>
        <taxon>Bacteroidota</taxon>
        <taxon>Cytophagia</taxon>
        <taxon>Cytophagales</taxon>
        <taxon>Cytophagaceae</taxon>
        <taxon>Spirosoma</taxon>
    </lineage>
</organism>
<evidence type="ECO:0000313" key="2">
    <source>
        <dbReference type="Proteomes" id="UP001202180"/>
    </source>
</evidence>
<proteinExistence type="predicted"/>
<dbReference type="RefSeq" id="WP_232559652.1">
    <property type="nucleotide sequence ID" value="NZ_JALPRF010000001.1"/>
</dbReference>
<reference evidence="1 2" key="1">
    <citation type="submission" date="2022-04" db="EMBL/GenBank/DDBJ databases">
        <title>Spirosoma sp. strain RP8 genome sequencing and assembly.</title>
        <authorList>
            <person name="Jung Y."/>
        </authorList>
    </citation>
    <scope>NUCLEOTIDE SEQUENCE [LARGE SCALE GENOMIC DNA]</scope>
    <source>
        <strain evidence="1 2">RP8</strain>
    </source>
</reference>
<evidence type="ECO:0000313" key="1">
    <source>
        <dbReference type="EMBL" id="MCK8491083.1"/>
    </source>
</evidence>